<accession>A0A814CJZ3</accession>
<dbReference type="Proteomes" id="UP000681722">
    <property type="component" value="Unassembled WGS sequence"/>
</dbReference>
<dbReference type="EMBL" id="CAJNOQ010002172">
    <property type="protein sequence ID" value="CAF0943230.1"/>
    <property type="molecule type" value="Genomic_DNA"/>
</dbReference>
<comment type="caution">
    <text evidence="2">The sequence shown here is derived from an EMBL/GenBank/DDBJ whole genome shotgun (WGS) entry which is preliminary data.</text>
</comment>
<evidence type="ECO:0000313" key="3">
    <source>
        <dbReference type="EMBL" id="CAF3719522.1"/>
    </source>
</evidence>
<proteinExistence type="predicted"/>
<dbReference type="AlphaFoldDB" id="A0A814CJZ3"/>
<evidence type="ECO:0000313" key="4">
    <source>
        <dbReference type="Proteomes" id="UP000663829"/>
    </source>
</evidence>
<dbReference type="EMBL" id="CAJOBC010002172">
    <property type="protein sequence ID" value="CAF3719522.1"/>
    <property type="molecule type" value="Genomic_DNA"/>
</dbReference>
<sequence length="163" mass="18568">MLLDLSAFENATESIFDGISVKTIKFDDDQMLIEQINSRKYHLTYSNNVALIINILEKYDFLNIVTILPKVLQTKCHGLLGNMDGDKLNDLIFPNGTLLSTTDSNEERIFEFGESWRTISANSLFYCRDSLQVHHNSSYLPSLTNNVNTSYLTPAQENHNTEL</sequence>
<organism evidence="2 4">
    <name type="scientific">Didymodactylos carnosus</name>
    <dbReference type="NCBI Taxonomy" id="1234261"/>
    <lineage>
        <taxon>Eukaryota</taxon>
        <taxon>Metazoa</taxon>
        <taxon>Spiralia</taxon>
        <taxon>Gnathifera</taxon>
        <taxon>Rotifera</taxon>
        <taxon>Eurotatoria</taxon>
        <taxon>Bdelloidea</taxon>
        <taxon>Philodinida</taxon>
        <taxon>Philodinidae</taxon>
        <taxon>Didymodactylos</taxon>
    </lineage>
</organism>
<keyword evidence="4" id="KW-1185">Reference proteome</keyword>
<reference evidence="2" key="1">
    <citation type="submission" date="2021-02" db="EMBL/GenBank/DDBJ databases">
        <authorList>
            <person name="Nowell W R."/>
        </authorList>
    </citation>
    <scope>NUCLEOTIDE SEQUENCE</scope>
</reference>
<dbReference type="InterPro" id="IPR051495">
    <property type="entry name" value="Epithelial_Barrier/Signaling"/>
</dbReference>
<evidence type="ECO:0000313" key="2">
    <source>
        <dbReference type="EMBL" id="CAF0943230.1"/>
    </source>
</evidence>
<protein>
    <recommendedName>
        <fullName evidence="1">VWFD domain-containing protein</fullName>
    </recommendedName>
</protein>
<evidence type="ECO:0000259" key="1">
    <source>
        <dbReference type="PROSITE" id="PS51233"/>
    </source>
</evidence>
<dbReference type="Pfam" id="PF00094">
    <property type="entry name" value="VWD"/>
    <property type="match status" value="1"/>
</dbReference>
<gene>
    <name evidence="2" type="ORF">GPM918_LOCUS10826</name>
    <name evidence="3" type="ORF">SRO942_LOCUS10827</name>
</gene>
<dbReference type="OrthoDB" id="10050617at2759"/>
<name>A0A814CJZ3_9BILA</name>
<feature type="domain" description="VWFD" evidence="1">
    <location>
        <begin position="1"/>
        <end position="128"/>
    </location>
</feature>
<dbReference type="InterPro" id="IPR001846">
    <property type="entry name" value="VWF_type-D"/>
</dbReference>
<dbReference type="PANTHER" id="PTHR13802">
    <property type="entry name" value="MUCIN 4-RELATED"/>
    <property type="match status" value="1"/>
</dbReference>
<dbReference type="PANTHER" id="PTHR13802:SF52">
    <property type="entry name" value="MUCIN-4"/>
    <property type="match status" value="1"/>
</dbReference>
<dbReference type="Proteomes" id="UP000663829">
    <property type="component" value="Unassembled WGS sequence"/>
</dbReference>
<dbReference type="PROSITE" id="PS51233">
    <property type="entry name" value="VWFD"/>
    <property type="match status" value="1"/>
</dbReference>